<gene>
    <name evidence="2" type="ORF">EDC24_0319</name>
</gene>
<keyword evidence="1" id="KW-0808">Transferase</keyword>
<dbReference type="InterPro" id="IPR016477">
    <property type="entry name" value="Fructo-/Ketosamine-3-kinase"/>
</dbReference>
<protein>
    <submittedName>
        <fullName evidence="2">Fructosamine-3-kinase</fullName>
    </submittedName>
</protein>
<dbReference type="SUPFAM" id="SSF56112">
    <property type="entry name" value="Protein kinase-like (PK-like)"/>
    <property type="match status" value="1"/>
</dbReference>
<reference evidence="2 3" key="1">
    <citation type="submission" date="2018-11" db="EMBL/GenBank/DDBJ databases">
        <title>Genomic Encyclopedia of Type Strains, Phase IV (KMG-IV): sequencing the most valuable type-strain genomes for metagenomic binning, comparative biology and taxonomic classification.</title>
        <authorList>
            <person name="Goeker M."/>
        </authorList>
    </citation>
    <scope>NUCLEOTIDE SEQUENCE [LARGE SCALE GENOMIC DNA]</scope>
    <source>
        <strain evidence="2 3">DSM 18090</strain>
    </source>
</reference>
<dbReference type="Pfam" id="PF03881">
    <property type="entry name" value="Fructosamin_kin"/>
    <property type="match status" value="1"/>
</dbReference>
<keyword evidence="3" id="KW-1185">Reference proteome</keyword>
<sequence>MQDVIELALRSSKDASEIKEMKRVSGGSINDSFYVQTEQHEYFIKSHTNPPENFFKLEKEGLEYIKSTKSIQVPEVYSYSDEIGKAYLALEWIDGSPQSSTQLELGRNIAKMHQAMGEGHGYHEPTYIGIIIQSNQMYRDWVDYYRECRLKRQLQIGVDEQHITGKRRERLERVITDLEKWIPQDIKPSYLHGDLWAGNWICDANGTPYVIDPSFLFGDRHLDLAFTELFGGFSEDFYKAYEQEYPIDHYYDDVKALYQLYYLLVHLNIFGEAYSGSVDRVLKYYVGE</sequence>
<evidence type="ECO:0000256" key="1">
    <source>
        <dbReference type="PIRNR" id="PIRNR006221"/>
    </source>
</evidence>
<dbReference type="RefSeq" id="WP_124219111.1">
    <property type="nucleotide sequence ID" value="NZ_RKRF01000007.1"/>
</dbReference>
<name>A0A3N5BD85_9BACI</name>
<organism evidence="2 3">
    <name type="scientific">Aquisalibacillus elongatus</name>
    <dbReference type="NCBI Taxonomy" id="485577"/>
    <lineage>
        <taxon>Bacteria</taxon>
        <taxon>Bacillati</taxon>
        <taxon>Bacillota</taxon>
        <taxon>Bacilli</taxon>
        <taxon>Bacillales</taxon>
        <taxon>Bacillaceae</taxon>
        <taxon>Aquisalibacillus</taxon>
    </lineage>
</organism>
<dbReference type="OrthoDB" id="5291879at2"/>
<dbReference type="EMBL" id="RKRF01000007">
    <property type="protein sequence ID" value="RPF55443.1"/>
    <property type="molecule type" value="Genomic_DNA"/>
</dbReference>
<evidence type="ECO:0000313" key="3">
    <source>
        <dbReference type="Proteomes" id="UP000276443"/>
    </source>
</evidence>
<evidence type="ECO:0000313" key="2">
    <source>
        <dbReference type="EMBL" id="RPF55443.1"/>
    </source>
</evidence>
<proteinExistence type="inferred from homology"/>
<accession>A0A3N5BD85</accession>
<dbReference type="AlphaFoldDB" id="A0A3N5BD85"/>
<dbReference type="PIRSF" id="PIRSF006221">
    <property type="entry name" value="Ketosamine-3-kinase"/>
    <property type="match status" value="1"/>
</dbReference>
<dbReference type="Gene3D" id="3.90.1200.10">
    <property type="match status" value="1"/>
</dbReference>
<dbReference type="Gene3D" id="3.30.200.20">
    <property type="entry name" value="Phosphorylase Kinase, domain 1"/>
    <property type="match status" value="1"/>
</dbReference>
<dbReference type="PANTHER" id="PTHR12149">
    <property type="entry name" value="FRUCTOSAMINE 3 KINASE-RELATED PROTEIN"/>
    <property type="match status" value="1"/>
</dbReference>
<comment type="caution">
    <text evidence="2">The sequence shown here is derived from an EMBL/GenBank/DDBJ whole genome shotgun (WGS) entry which is preliminary data.</text>
</comment>
<dbReference type="GO" id="GO:0016301">
    <property type="term" value="F:kinase activity"/>
    <property type="evidence" value="ECO:0007669"/>
    <property type="project" value="UniProtKB-UniRule"/>
</dbReference>
<dbReference type="InterPro" id="IPR011009">
    <property type="entry name" value="Kinase-like_dom_sf"/>
</dbReference>
<dbReference type="Proteomes" id="UP000276443">
    <property type="component" value="Unassembled WGS sequence"/>
</dbReference>
<comment type="similarity">
    <text evidence="1">Belongs to the fructosamine kinase family.</text>
</comment>
<keyword evidence="1 2" id="KW-0418">Kinase</keyword>
<dbReference type="PANTHER" id="PTHR12149:SF8">
    <property type="entry name" value="PROTEIN-RIBULOSAMINE 3-KINASE"/>
    <property type="match status" value="1"/>
</dbReference>